<keyword evidence="5 8" id="KW-1133">Transmembrane helix</keyword>
<dbReference type="PANTHER" id="PTHR43549">
    <property type="entry name" value="MULTIDRUG RESISTANCE PROTEIN YPNP-RELATED"/>
    <property type="match status" value="1"/>
</dbReference>
<dbReference type="GO" id="GO:0015297">
    <property type="term" value="F:antiporter activity"/>
    <property type="evidence" value="ECO:0007669"/>
    <property type="project" value="InterPro"/>
</dbReference>
<evidence type="ECO:0000256" key="2">
    <source>
        <dbReference type="ARBA" id="ARBA00022448"/>
    </source>
</evidence>
<dbReference type="PIRSF" id="PIRSF006603">
    <property type="entry name" value="DinF"/>
    <property type="match status" value="1"/>
</dbReference>
<keyword evidence="4 8" id="KW-0812">Transmembrane</keyword>
<dbReference type="Proteomes" id="UP000294937">
    <property type="component" value="Unassembled WGS sequence"/>
</dbReference>
<feature type="transmembrane region" description="Helical" evidence="8">
    <location>
        <begin position="406"/>
        <end position="426"/>
    </location>
</feature>
<gene>
    <name evidence="9" type="ORF">EDD58_103524</name>
</gene>
<dbReference type="EMBL" id="SMAG01000003">
    <property type="protein sequence ID" value="TCS95098.1"/>
    <property type="molecule type" value="Genomic_DNA"/>
</dbReference>
<dbReference type="Pfam" id="PF01554">
    <property type="entry name" value="MatE"/>
    <property type="match status" value="2"/>
</dbReference>
<name>A0A4R3L7L2_9BACL</name>
<feature type="transmembrane region" description="Helical" evidence="8">
    <location>
        <begin position="465"/>
        <end position="483"/>
    </location>
</feature>
<dbReference type="GO" id="GO:0042910">
    <property type="term" value="F:xenobiotic transmembrane transporter activity"/>
    <property type="evidence" value="ECO:0007669"/>
    <property type="project" value="InterPro"/>
</dbReference>
<comment type="caution">
    <text evidence="9">The sequence shown here is derived from an EMBL/GenBank/DDBJ whole genome shotgun (WGS) entry which is preliminary data.</text>
</comment>
<keyword evidence="6 8" id="KW-0472">Membrane</keyword>
<dbReference type="InterPro" id="IPR048279">
    <property type="entry name" value="MdtK-like"/>
</dbReference>
<dbReference type="NCBIfam" id="TIGR00797">
    <property type="entry name" value="matE"/>
    <property type="match status" value="1"/>
</dbReference>
<dbReference type="InterPro" id="IPR052031">
    <property type="entry name" value="Membrane_Transporter-Flippase"/>
</dbReference>
<evidence type="ECO:0000256" key="3">
    <source>
        <dbReference type="ARBA" id="ARBA00022475"/>
    </source>
</evidence>
<evidence type="ECO:0000256" key="6">
    <source>
        <dbReference type="ARBA" id="ARBA00023136"/>
    </source>
</evidence>
<evidence type="ECO:0000313" key="10">
    <source>
        <dbReference type="Proteomes" id="UP000294937"/>
    </source>
</evidence>
<feature type="transmembrane region" description="Helical" evidence="8">
    <location>
        <begin position="94"/>
        <end position="120"/>
    </location>
</feature>
<dbReference type="PANTHER" id="PTHR43549:SF3">
    <property type="entry name" value="MULTIDRUG RESISTANCE PROTEIN YPNP-RELATED"/>
    <property type="match status" value="1"/>
</dbReference>
<keyword evidence="10" id="KW-1185">Reference proteome</keyword>
<proteinExistence type="predicted"/>
<evidence type="ECO:0000256" key="5">
    <source>
        <dbReference type="ARBA" id="ARBA00022989"/>
    </source>
</evidence>
<dbReference type="GO" id="GO:0005886">
    <property type="term" value="C:plasma membrane"/>
    <property type="evidence" value="ECO:0007669"/>
    <property type="project" value="UniProtKB-SubCell"/>
</dbReference>
<dbReference type="OrthoDB" id="9776324at2"/>
<reference evidence="9 10" key="1">
    <citation type="submission" date="2019-03" db="EMBL/GenBank/DDBJ databases">
        <title>Genomic Encyclopedia of Type Strains, Phase IV (KMG-IV): sequencing the most valuable type-strain genomes for metagenomic binning, comparative biology and taxonomic classification.</title>
        <authorList>
            <person name="Goeker M."/>
        </authorList>
    </citation>
    <scope>NUCLEOTIDE SEQUENCE [LARGE SCALE GENOMIC DNA]</scope>
    <source>
        <strain evidence="9 10">DSM 45707</strain>
    </source>
</reference>
<accession>A0A4R3L7L2</accession>
<protein>
    <submittedName>
        <fullName evidence="9">Putative MATE family efflux protein</fullName>
    </submittedName>
</protein>
<dbReference type="RefSeq" id="WP_131924450.1">
    <property type="nucleotide sequence ID" value="NZ_SMAG01000003.1"/>
</dbReference>
<feature type="transmembrane region" description="Helical" evidence="8">
    <location>
        <begin position="369"/>
        <end position="394"/>
    </location>
</feature>
<dbReference type="InterPro" id="IPR002528">
    <property type="entry name" value="MATE_fam"/>
</dbReference>
<evidence type="ECO:0000313" key="9">
    <source>
        <dbReference type="EMBL" id="TCS95098.1"/>
    </source>
</evidence>
<feature type="transmembrane region" description="Helical" evidence="8">
    <location>
        <begin position="209"/>
        <end position="230"/>
    </location>
</feature>
<feature type="transmembrane region" description="Helical" evidence="8">
    <location>
        <begin position="178"/>
        <end position="197"/>
    </location>
</feature>
<comment type="subcellular location">
    <subcellularLocation>
        <location evidence="1">Cell membrane</location>
        <topology evidence="1">Multi-pass membrane protein</topology>
    </subcellularLocation>
</comment>
<feature type="transmembrane region" description="Helical" evidence="8">
    <location>
        <begin position="433"/>
        <end position="459"/>
    </location>
</feature>
<feature type="transmembrane region" description="Helical" evidence="8">
    <location>
        <begin position="58"/>
        <end position="82"/>
    </location>
</feature>
<evidence type="ECO:0000256" key="7">
    <source>
        <dbReference type="SAM" id="MobiDB-lite"/>
    </source>
</evidence>
<evidence type="ECO:0000256" key="4">
    <source>
        <dbReference type="ARBA" id="ARBA00022692"/>
    </source>
</evidence>
<feature type="region of interest" description="Disordered" evidence="7">
    <location>
        <begin position="1"/>
        <end position="48"/>
    </location>
</feature>
<evidence type="ECO:0000256" key="1">
    <source>
        <dbReference type="ARBA" id="ARBA00004651"/>
    </source>
</evidence>
<keyword evidence="2" id="KW-0813">Transport</keyword>
<organism evidence="9 10">
    <name type="scientific">Hazenella coriacea</name>
    <dbReference type="NCBI Taxonomy" id="1179467"/>
    <lineage>
        <taxon>Bacteria</taxon>
        <taxon>Bacillati</taxon>
        <taxon>Bacillota</taxon>
        <taxon>Bacilli</taxon>
        <taxon>Bacillales</taxon>
        <taxon>Thermoactinomycetaceae</taxon>
        <taxon>Hazenella</taxon>
    </lineage>
</organism>
<feature type="transmembrane region" description="Helical" evidence="8">
    <location>
        <begin position="236"/>
        <end position="260"/>
    </location>
</feature>
<dbReference type="AlphaFoldDB" id="A0A4R3L7L2"/>
<sequence>MVSSKIGQIEGEIEQLSTIDESEQRTVQPELALESETSDQKENQPNILDPSQPIWKPLLIFLIPLMLSNALQSLGGTISAVIMGRGLGEEALAAASAVFPVTFFLISIVIGIGSASSILIGQAYGGQEMDRLKQTVHTSLKFSFLLGLIMAAIGFIYARELLGLMGTPKGIIDSSVQFAQILFAFLPIQFIYINYTTFLRGTGDSKTPFYFLIISTGLNIILTPFLALGWAGFPQWGLRGVAIAGVLSIVVTLVFLFVYLKRKNHILMIDRSFFTKLTWDGQILKLLLKIGLPTSVQMIFVSLSAVAVITLINGYGEKATAAYGAVMQVITYVQLPAMSLGMAVGIFGSQLIGARAVNRLKSLFTSSVLLNYTIGLVLVSIVYLFSSSILSWFLVEPTTLAMAKEILYIVLWSYMIFGHAIIISGLMRSSGTVFWPTLIGIIAIWGVQVPCAYLLSGLYGLNGVWMAYPMAFLFNVIVQYLYYRFFWRGKQHESLFVAPSSDQ</sequence>
<evidence type="ECO:0000256" key="8">
    <source>
        <dbReference type="SAM" id="Phobius"/>
    </source>
</evidence>
<feature type="transmembrane region" description="Helical" evidence="8">
    <location>
        <begin position="286"/>
        <end position="312"/>
    </location>
</feature>
<feature type="transmembrane region" description="Helical" evidence="8">
    <location>
        <begin position="140"/>
        <end position="158"/>
    </location>
</feature>
<keyword evidence="3" id="KW-1003">Cell membrane</keyword>
<dbReference type="CDD" id="cd13138">
    <property type="entry name" value="MATE_yoeA_like"/>
    <property type="match status" value="1"/>
</dbReference>
<feature type="transmembrane region" description="Helical" evidence="8">
    <location>
        <begin position="332"/>
        <end position="357"/>
    </location>
</feature>